<dbReference type="AlphaFoldDB" id="A0A1B7MPP5"/>
<evidence type="ECO:0000256" key="8">
    <source>
        <dbReference type="SAM" id="Phobius"/>
    </source>
</evidence>
<dbReference type="PANTHER" id="PTHR42810">
    <property type="entry name" value="PURINE PERMEASE C1399.01C-RELATED"/>
    <property type="match status" value="1"/>
</dbReference>
<dbReference type="OrthoDB" id="1641903at2759"/>
<dbReference type="GO" id="GO:0000324">
    <property type="term" value="C:fungal-type vacuole"/>
    <property type="evidence" value="ECO:0007669"/>
    <property type="project" value="TreeGrafter"/>
</dbReference>
<dbReference type="FunCoup" id="A0A1B7MPP5">
    <property type="interactions" value="95"/>
</dbReference>
<dbReference type="PROSITE" id="PS01116">
    <property type="entry name" value="XANTH_URACIL_PERMASE"/>
    <property type="match status" value="1"/>
</dbReference>
<feature type="transmembrane region" description="Helical" evidence="8">
    <location>
        <begin position="456"/>
        <end position="475"/>
    </location>
</feature>
<evidence type="ECO:0000256" key="7">
    <source>
        <dbReference type="SAM" id="MobiDB-lite"/>
    </source>
</evidence>
<dbReference type="STRING" id="1314800.A0A1B7MPP5"/>
<feature type="transmembrane region" description="Helical" evidence="8">
    <location>
        <begin position="487"/>
        <end position="506"/>
    </location>
</feature>
<keyword evidence="4 8" id="KW-0812">Transmembrane</keyword>
<dbReference type="PANTHER" id="PTHR42810:SF2">
    <property type="entry name" value="PURINE PERMEASE C1399.01C-RELATED"/>
    <property type="match status" value="1"/>
</dbReference>
<protein>
    <submittedName>
        <fullName evidence="9">Xanthine/uracil permease</fullName>
    </submittedName>
</protein>
<sequence>MSRASVSSVTKEPSPAANPNSRSVFGDVRRKVTTKHGWLGDYDYGWLCLPSLPTSRRKQPLFYGLDDELPLVLAMASGLQHALALLPGNITPPIVIASSLVLDPATSSYMISASLIACGILTLIQMSRVKLWKGYYLGTGLLSVVGTSFATLSVANAIFDTMYSNGTCPSTVGANGTTTRGPCPDAYGMVVGTSLICSFFEMGLSFVLVRVLRRIFPPMVTGTVIVMIGADLIGASGMLNWGGGSNGCQARPTSGIFELCPTIHSTHALPWGSPQFIGLGFLSFVSIIFTELFGSPFLKNASIIVGLAVGCIVAGAAGYMDGSSIKSAPTITFLWVHRFKINVYPPAILPMLAVYMSAATEAIGDIAASAEVSRLRVEGEEFDSRIQGGLLSDGIGGFLSALFTVVPVTIYAQSNGIISATRCANRAAGRWCCVFLILFGILGKLSGVFLAIPSPVIGGVTTFLFASVIVSGLRVLSLVNYTRRNRFILTAAMSFGVGDLLVPNIFNYLFEGVKNPNNGLQGLFDSITILLSSSFLISGLVAIVLNLLLPDYESEKDEGEKSAEVERDLEIQM</sequence>
<keyword evidence="6 8" id="KW-0472">Membrane</keyword>
<dbReference type="NCBIfam" id="TIGR00801">
    <property type="entry name" value="ncs2"/>
    <property type="match status" value="1"/>
</dbReference>
<feature type="transmembrane region" description="Helical" evidence="8">
    <location>
        <begin position="136"/>
        <end position="159"/>
    </location>
</feature>
<feature type="region of interest" description="Disordered" evidence="7">
    <location>
        <begin position="1"/>
        <end position="23"/>
    </location>
</feature>
<evidence type="ECO:0000256" key="4">
    <source>
        <dbReference type="ARBA" id="ARBA00022692"/>
    </source>
</evidence>
<gene>
    <name evidence="9" type="ORF">K503DRAFT_803474</name>
</gene>
<evidence type="ECO:0000256" key="1">
    <source>
        <dbReference type="ARBA" id="ARBA00004141"/>
    </source>
</evidence>
<comment type="similarity">
    <text evidence="2">Belongs to the nucleobase:cation symporter-2 (NCS2) (TC 2.A.40) family.</text>
</comment>
<dbReference type="GO" id="GO:0042907">
    <property type="term" value="F:xanthine transmembrane transporter activity"/>
    <property type="evidence" value="ECO:0007669"/>
    <property type="project" value="TreeGrafter"/>
</dbReference>
<keyword evidence="10" id="KW-1185">Reference proteome</keyword>
<keyword evidence="3" id="KW-0813">Transport</keyword>
<dbReference type="InterPro" id="IPR006043">
    <property type="entry name" value="NCS2"/>
</dbReference>
<feature type="transmembrane region" description="Helical" evidence="8">
    <location>
        <begin position="526"/>
        <end position="549"/>
    </location>
</feature>
<dbReference type="InParanoid" id="A0A1B7MPP5"/>
<evidence type="ECO:0000256" key="5">
    <source>
        <dbReference type="ARBA" id="ARBA00022989"/>
    </source>
</evidence>
<evidence type="ECO:0000313" key="9">
    <source>
        <dbReference type="EMBL" id="OAX34570.1"/>
    </source>
</evidence>
<feature type="transmembrane region" description="Helical" evidence="8">
    <location>
        <begin position="394"/>
        <end position="412"/>
    </location>
</feature>
<feature type="transmembrane region" description="Helical" evidence="8">
    <location>
        <begin position="432"/>
        <end position="450"/>
    </location>
</feature>
<dbReference type="EMBL" id="KV448594">
    <property type="protein sequence ID" value="OAX34570.1"/>
    <property type="molecule type" value="Genomic_DNA"/>
</dbReference>
<name>A0A1B7MPP5_9AGAM</name>
<evidence type="ECO:0000313" key="10">
    <source>
        <dbReference type="Proteomes" id="UP000092154"/>
    </source>
</evidence>
<dbReference type="Proteomes" id="UP000092154">
    <property type="component" value="Unassembled WGS sequence"/>
</dbReference>
<feature type="transmembrane region" description="Helical" evidence="8">
    <location>
        <begin position="108"/>
        <end position="124"/>
    </location>
</feature>
<evidence type="ECO:0000256" key="3">
    <source>
        <dbReference type="ARBA" id="ARBA00022448"/>
    </source>
</evidence>
<evidence type="ECO:0000256" key="2">
    <source>
        <dbReference type="ARBA" id="ARBA00008821"/>
    </source>
</evidence>
<organism evidence="9 10">
    <name type="scientific">Rhizopogon vinicolor AM-OR11-026</name>
    <dbReference type="NCBI Taxonomy" id="1314800"/>
    <lineage>
        <taxon>Eukaryota</taxon>
        <taxon>Fungi</taxon>
        <taxon>Dikarya</taxon>
        <taxon>Basidiomycota</taxon>
        <taxon>Agaricomycotina</taxon>
        <taxon>Agaricomycetes</taxon>
        <taxon>Agaricomycetidae</taxon>
        <taxon>Boletales</taxon>
        <taxon>Suillineae</taxon>
        <taxon>Rhizopogonaceae</taxon>
        <taxon>Rhizopogon</taxon>
    </lineage>
</organism>
<proteinExistence type="inferred from homology"/>
<feature type="transmembrane region" description="Helical" evidence="8">
    <location>
        <begin position="301"/>
        <end position="320"/>
    </location>
</feature>
<comment type="subcellular location">
    <subcellularLocation>
        <location evidence="1">Membrane</location>
        <topology evidence="1">Multi-pass membrane protein</topology>
    </subcellularLocation>
</comment>
<feature type="transmembrane region" description="Helical" evidence="8">
    <location>
        <begin position="276"/>
        <end position="294"/>
    </location>
</feature>
<keyword evidence="5 8" id="KW-1133">Transmembrane helix</keyword>
<feature type="transmembrane region" description="Helical" evidence="8">
    <location>
        <begin position="186"/>
        <end position="208"/>
    </location>
</feature>
<feature type="transmembrane region" description="Helical" evidence="8">
    <location>
        <begin position="215"/>
        <end position="235"/>
    </location>
</feature>
<dbReference type="GO" id="GO:0005886">
    <property type="term" value="C:plasma membrane"/>
    <property type="evidence" value="ECO:0007669"/>
    <property type="project" value="TreeGrafter"/>
</dbReference>
<accession>A0A1B7MPP5</accession>
<evidence type="ECO:0000256" key="6">
    <source>
        <dbReference type="ARBA" id="ARBA00023136"/>
    </source>
</evidence>
<reference evidence="9 10" key="1">
    <citation type="submission" date="2016-06" db="EMBL/GenBank/DDBJ databases">
        <title>Comparative genomics of the ectomycorrhizal sister species Rhizopogon vinicolor and Rhizopogon vesiculosus (Basidiomycota: Boletales) reveals a divergence of the mating type B locus.</title>
        <authorList>
            <consortium name="DOE Joint Genome Institute"/>
            <person name="Mujic A.B."/>
            <person name="Kuo A."/>
            <person name="Tritt A."/>
            <person name="Lipzen A."/>
            <person name="Chen C."/>
            <person name="Johnson J."/>
            <person name="Sharma A."/>
            <person name="Barry K."/>
            <person name="Grigoriev I.V."/>
            <person name="Spatafora J.W."/>
        </authorList>
    </citation>
    <scope>NUCLEOTIDE SEQUENCE [LARGE SCALE GENOMIC DNA]</scope>
    <source>
        <strain evidence="9 10">AM-OR11-026</strain>
    </source>
</reference>
<dbReference type="Pfam" id="PF00860">
    <property type="entry name" value="Xan_ur_permease"/>
    <property type="match status" value="1"/>
</dbReference>
<dbReference type="InterPro" id="IPR006042">
    <property type="entry name" value="Xan_ur_permease"/>
</dbReference>